<accession>A0A0A9E9S5</accession>
<dbReference type="EMBL" id="GBRH01205163">
    <property type="protein sequence ID" value="JAD92732.1"/>
    <property type="molecule type" value="Transcribed_RNA"/>
</dbReference>
<evidence type="ECO:0000313" key="2">
    <source>
        <dbReference type="EMBL" id="JAD92732.1"/>
    </source>
</evidence>
<feature type="signal peptide" evidence="1">
    <location>
        <begin position="1"/>
        <end position="32"/>
    </location>
</feature>
<dbReference type="AlphaFoldDB" id="A0A0A9E9S5"/>
<organism evidence="2">
    <name type="scientific">Arundo donax</name>
    <name type="common">Giant reed</name>
    <name type="synonym">Donax arundinaceus</name>
    <dbReference type="NCBI Taxonomy" id="35708"/>
    <lineage>
        <taxon>Eukaryota</taxon>
        <taxon>Viridiplantae</taxon>
        <taxon>Streptophyta</taxon>
        <taxon>Embryophyta</taxon>
        <taxon>Tracheophyta</taxon>
        <taxon>Spermatophyta</taxon>
        <taxon>Magnoliopsida</taxon>
        <taxon>Liliopsida</taxon>
        <taxon>Poales</taxon>
        <taxon>Poaceae</taxon>
        <taxon>PACMAD clade</taxon>
        <taxon>Arundinoideae</taxon>
        <taxon>Arundineae</taxon>
        <taxon>Arundo</taxon>
    </lineage>
</organism>
<sequence>MCIVNCVGVLVQSLRACLFQLLLASASQNTEAKTNSSAVELAFEKLKNWVLRK</sequence>
<reference evidence="2" key="1">
    <citation type="submission" date="2014-09" db="EMBL/GenBank/DDBJ databases">
        <authorList>
            <person name="Magalhaes I.L.F."/>
            <person name="Oliveira U."/>
            <person name="Santos F.R."/>
            <person name="Vidigal T.H.D.A."/>
            <person name="Brescovit A.D."/>
            <person name="Santos A.J."/>
        </authorList>
    </citation>
    <scope>NUCLEOTIDE SEQUENCE</scope>
    <source>
        <tissue evidence="2">Shoot tissue taken approximately 20 cm above the soil surface</tissue>
    </source>
</reference>
<reference evidence="2" key="2">
    <citation type="journal article" date="2015" name="Data Brief">
        <title>Shoot transcriptome of the giant reed, Arundo donax.</title>
        <authorList>
            <person name="Barrero R.A."/>
            <person name="Guerrero F.D."/>
            <person name="Moolhuijzen P."/>
            <person name="Goolsby J.A."/>
            <person name="Tidwell J."/>
            <person name="Bellgard S.E."/>
            <person name="Bellgard M.I."/>
        </authorList>
    </citation>
    <scope>NUCLEOTIDE SEQUENCE</scope>
    <source>
        <tissue evidence="2">Shoot tissue taken approximately 20 cm above the soil surface</tissue>
    </source>
</reference>
<feature type="chain" id="PRO_5002045296" evidence="1">
    <location>
        <begin position="33"/>
        <end position="53"/>
    </location>
</feature>
<proteinExistence type="predicted"/>
<protein>
    <submittedName>
        <fullName evidence="2">Uncharacterized protein</fullName>
    </submittedName>
</protein>
<keyword evidence="1" id="KW-0732">Signal</keyword>
<evidence type="ECO:0000256" key="1">
    <source>
        <dbReference type="SAM" id="SignalP"/>
    </source>
</evidence>
<name>A0A0A9E9S5_ARUDO</name>